<dbReference type="GO" id="GO:0036297">
    <property type="term" value="P:interstrand cross-link repair"/>
    <property type="evidence" value="ECO:0007669"/>
    <property type="project" value="TreeGrafter"/>
</dbReference>
<proteinExistence type="inferred from homology"/>
<dbReference type="GO" id="GO:0031573">
    <property type="term" value="P:mitotic intra-S DNA damage checkpoint signaling"/>
    <property type="evidence" value="ECO:0007669"/>
    <property type="project" value="TreeGrafter"/>
</dbReference>
<keyword evidence="3" id="KW-0832">Ubl conjugation</keyword>
<name>A0A401TGA4_CHIPU</name>
<dbReference type="GO" id="GO:0000793">
    <property type="term" value="C:condensed chromosome"/>
    <property type="evidence" value="ECO:0007669"/>
    <property type="project" value="TreeGrafter"/>
</dbReference>
<protein>
    <submittedName>
        <fullName evidence="6">Uncharacterized protein</fullName>
    </submittedName>
</protein>
<feature type="non-terminal residue" evidence="6">
    <location>
        <position position="81"/>
    </location>
</feature>
<dbReference type="InterPro" id="IPR029448">
    <property type="entry name" value="FANCD2"/>
</dbReference>
<sequence>MAVYAIFVKGILDYMDSLSPQQIRKLFFVLSTLAFSRGQEGSHIQDDMHIVIRKQLSSTISKYKRIGIIGAVMMVGCMAYD</sequence>
<dbReference type="AlphaFoldDB" id="A0A401TGA4"/>
<evidence type="ECO:0000256" key="4">
    <source>
        <dbReference type="ARBA" id="ARBA00023242"/>
    </source>
</evidence>
<dbReference type="EMBL" id="BEZZ01069428">
    <property type="protein sequence ID" value="GCC41677.1"/>
    <property type="molecule type" value="Genomic_DNA"/>
</dbReference>
<dbReference type="Proteomes" id="UP000287033">
    <property type="component" value="Unassembled WGS sequence"/>
</dbReference>
<evidence type="ECO:0000256" key="1">
    <source>
        <dbReference type="ARBA" id="ARBA00004123"/>
    </source>
</evidence>
<dbReference type="GO" id="GO:0005634">
    <property type="term" value="C:nucleus"/>
    <property type="evidence" value="ECO:0007669"/>
    <property type="project" value="UniProtKB-SubCell"/>
</dbReference>
<accession>A0A401TGA4</accession>
<keyword evidence="7" id="KW-1185">Reference proteome</keyword>
<keyword evidence="4" id="KW-0539">Nucleus</keyword>
<comment type="similarity">
    <text evidence="5">Belongs to the Fanconi anemia protein FANCD2 family.</text>
</comment>
<dbReference type="GO" id="GO:0070182">
    <property type="term" value="F:DNA polymerase binding"/>
    <property type="evidence" value="ECO:0007669"/>
    <property type="project" value="TreeGrafter"/>
</dbReference>
<reference evidence="6 7" key="1">
    <citation type="journal article" date="2018" name="Nat. Ecol. Evol.">
        <title>Shark genomes provide insights into elasmobranch evolution and the origin of vertebrates.</title>
        <authorList>
            <person name="Hara Y"/>
            <person name="Yamaguchi K"/>
            <person name="Onimaru K"/>
            <person name="Kadota M"/>
            <person name="Koyanagi M"/>
            <person name="Keeley SD"/>
            <person name="Tatsumi K"/>
            <person name="Tanaka K"/>
            <person name="Motone F"/>
            <person name="Kageyama Y"/>
            <person name="Nozu R"/>
            <person name="Adachi N"/>
            <person name="Nishimura O"/>
            <person name="Nakagawa R"/>
            <person name="Tanegashima C"/>
            <person name="Kiyatake I"/>
            <person name="Matsumoto R"/>
            <person name="Murakumo K"/>
            <person name="Nishida K"/>
            <person name="Terakita A"/>
            <person name="Kuratani S"/>
            <person name="Sato K"/>
            <person name="Hyodo S Kuraku.S."/>
        </authorList>
    </citation>
    <scope>NUCLEOTIDE SEQUENCE [LARGE SCALE GENOMIC DNA]</scope>
</reference>
<evidence type="ECO:0000256" key="5">
    <source>
        <dbReference type="ARBA" id="ARBA00093456"/>
    </source>
</evidence>
<dbReference type="Pfam" id="PF14631">
    <property type="entry name" value="FancD2"/>
    <property type="match status" value="1"/>
</dbReference>
<dbReference type="PANTHER" id="PTHR32086">
    <property type="entry name" value="FANCONI ANEMIA GROUP D2 PROTEIN"/>
    <property type="match status" value="1"/>
</dbReference>
<evidence type="ECO:0000256" key="3">
    <source>
        <dbReference type="ARBA" id="ARBA00022843"/>
    </source>
</evidence>
<comment type="subcellular location">
    <subcellularLocation>
        <location evidence="1">Nucleus</location>
    </subcellularLocation>
</comment>
<gene>
    <name evidence="6" type="ORF">chiPu_0025957</name>
</gene>
<dbReference type="OrthoDB" id="27031at2759"/>
<dbReference type="GO" id="GO:1990918">
    <property type="term" value="P:double-strand break repair involved in meiotic recombination"/>
    <property type="evidence" value="ECO:0007669"/>
    <property type="project" value="TreeGrafter"/>
</dbReference>
<comment type="caution">
    <text evidence="6">The sequence shown here is derived from an EMBL/GenBank/DDBJ whole genome shotgun (WGS) entry which is preliminary data.</text>
</comment>
<dbReference type="PANTHER" id="PTHR32086:SF0">
    <property type="entry name" value="FANCONI ANEMIA GROUP D2 PROTEIN"/>
    <property type="match status" value="1"/>
</dbReference>
<evidence type="ECO:0000256" key="2">
    <source>
        <dbReference type="ARBA" id="ARBA00022499"/>
    </source>
</evidence>
<dbReference type="GO" id="GO:0007129">
    <property type="term" value="P:homologous chromosome pairing at meiosis"/>
    <property type="evidence" value="ECO:0007669"/>
    <property type="project" value="TreeGrafter"/>
</dbReference>
<evidence type="ECO:0000313" key="7">
    <source>
        <dbReference type="Proteomes" id="UP000287033"/>
    </source>
</evidence>
<evidence type="ECO:0000313" key="6">
    <source>
        <dbReference type="EMBL" id="GCC41677.1"/>
    </source>
</evidence>
<dbReference type="STRING" id="137246.A0A401TGA4"/>
<keyword evidence="2" id="KW-1017">Isopeptide bond</keyword>
<organism evidence="6 7">
    <name type="scientific">Chiloscyllium punctatum</name>
    <name type="common">Brownbanded bambooshark</name>
    <name type="synonym">Hemiscyllium punctatum</name>
    <dbReference type="NCBI Taxonomy" id="137246"/>
    <lineage>
        <taxon>Eukaryota</taxon>
        <taxon>Metazoa</taxon>
        <taxon>Chordata</taxon>
        <taxon>Craniata</taxon>
        <taxon>Vertebrata</taxon>
        <taxon>Chondrichthyes</taxon>
        <taxon>Elasmobranchii</taxon>
        <taxon>Galeomorphii</taxon>
        <taxon>Galeoidea</taxon>
        <taxon>Orectolobiformes</taxon>
        <taxon>Hemiscylliidae</taxon>
        <taxon>Chiloscyllium</taxon>
    </lineage>
</organism>